<dbReference type="EMBL" id="JAEMGP010000027">
    <property type="protein sequence ID" value="KAG5193641.1"/>
    <property type="molecule type" value="Genomic_DNA"/>
</dbReference>
<sequence>MCTPFLPFPIPPLGPEGASPLSERRLGSPPAFLELRDQQPPAAFVRTACCPHLFPELPAGVMAQSTKPDMFDLGLGTWSPRSREQSHRAWGSPSKGVGKKLPEYKAVVVGASGVGKSALTIQLNNQCFVEDHDPTIQDSYWKEMALDHGGCILNVLDTAGLATHQALRDQCVAIGDGVLGVFALDDPSSLAQLQQMRATWGPHHTQPLVLVGNKCDLVTSTGDARAAAAALAKSWGAPFVETSAKTRQGVVEAFSLLIHEIQRVREAMAKEATTGPGGDKGRHQKAMCHCGCSVA</sequence>
<dbReference type="SMART" id="SM00173">
    <property type="entry name" value="RAS"/>
    <property type="match status" value="1"/>
</dbReference>
<dbReference type="NCBIfam" id="TIGR00231">
    <property type="entry name" value="small_GTP"/>
    <property type="match status" value="1"/>
</dbReference>
<accession>A0A835ZH28</accession>
<dbReference type="InterPro" id="IPR020849">
    <property type="entry name" value="Small_GTPase_Ras-type"/>
</dbReference>
<dbReference type="InterPro" id="IPR005225">
    <property type="entry name" value="Small_GTP-bd"/>
</dbReference>
<evidence type="ECO:0000256" key="2">
    <source>
        <dbReference type="ARBA" id="ARBA00008344"/>
    </source>
</evidence>
<comment type="caution">
    <text evidence="10">The sequence shown here is derived from an EMBL/GenBank/DDBJ whole genome shotgun (WGS) entry which is preliminary data.</text>
</comment>
<dbReference type="PRINTS" id="PR00449">
    <property type="entry name" value="RASTRNSFRMNG"/>
</dbReference>
<evidence type="ECO:0000313" key="11">
    <source>
        <dbReference type="Proteomes" id="UP000664991"/>
    </source>
</evidence>
<dbReference type="SMART" id="SM00175">
    <property type="entry name" value="RAB"/>
    <property type="match status" value="1"/>
</dbReference>
<protein>
    <recommendedName>
        <fullName evidence="3">small monomeric GTPase</fullName>
        <ecNumber evidence="3">3.6.5.2</ecNumber>
    </recommendedName>
</protein>
<gene>
    <name evidence="10" type="ORF">JEQ12_020002</name>
</gene>
<dbReference type="InterPro" id="IPR001806">
    <property type="entry name" value="Small_GTPase"/>
</dbReference>
<evidence type="ECO:0000256" key="4">
    <source>
        <dbReference type="ARBA" id="ARBA00022475"/>
    </source>
</evidence>
<dbReference type="GO" id="GO:0005886">
    <property type="term" value="C:plasma membrane"/>
    <property type="evidence" value="ECO:0007669"/>
    <property type="project" value="UniProtKB-SubCell"/>
</dbReference>
<dbReference type="AlphaFoldDB" id="A0A835ZH28"/>
<evidence type="ECO:0000256" key="3">
    <source>
        <dbReference type="ARBA" id="ARBA00011984"/>
    </source>
</evidence>
<evidence type="ECO:0000256" key="8">
    <source>
        <dbReference type="ARBA" id="ARBA00023136"/>
    </source>
</evidence>
<name>A0A835ZH28_SHEEP</name>
<dbReference type="PROSITE" id="PS51419">
    <property type="entry name" value="RAB"/>
    <property type="match status" value="1"/>
</dbReference>
<keyword evidence="4" id="KW-1003">Cell membrane</keyword>
<reference evidence="10 11" key="1">
    <citation type="submission" date="2020-12" db="EMBL/GenBank/DDBJ databases">
        <title>De novo assembly of Tibetan sheep genome.</title>
        <authorList>
            <person name="Li X."/>
        </authorList>
    </citation>
    <scope>NUCLEOTIDE SEQUENCE [LARGE SCALE GENOMIC DNA]</scope>
    <source>
        <tissue evidence="10">Heart</tissue>
    </source>
</reference>
<dbReference type="Gene3D" id="3.40.50.300">
    <property type="entry name" value="P-loop containing nucleotide triphosphate hydrolases"/>
    <property type="match status" value="1"/>
</dbReference>
<evidence type="ECO:0000256" key="6">
    <source>
        <dbReference type="ARBA" id="ARBA00022801"/>
    </source>
</evidence>
<evidence type="ECO:0000256" key="7">
    <source>
        <dbReference type="ARBA" id="ARBA00023134"/>
    </source>
</evidence>
<keyword evidence="6" id="KW-0378">Hydrolase</keyword>
<dbReference type="GO" id="GO:0003925">
    <property type="term" value="F:G protein activity"/>
    <property type="evidence" value="ECO:0007669"/>
    <property type="project" value="UniProtKB-EC"/>
</dbReference>
<dbReference type="PANTHER" id="PTHR24070">
    <property type="entry name" value="RAS, DI-RAS, AND RHEB FAMILY MEMBERS OF SMALL GTPASE SUPERFAMILY"/>
    <property type="match status" value="1"/>
</dbReference>
<dbReference type="InterPro" id="IPR027417">
    <property type="entry name" value="P-loop_NTPase"/>
</dbReference>
<dbReference type="SUPFAM" id="SSF52540">
    <property type="entry name" value="P-loop containing nucleoside triphosphate hydrolases"/>
    <property type="match status" value="1"/>
</dbReference>
<comment type="similarity">
    <text evidence="2">Belongs to the small GTPase superfamily. Ras family.</text>
</comment>
<dbReference type="FunFam" id="3.40.50.300:FF:000343">
    <property type="entry name" value="Ras family gtpase"/>
    <property type="match status" value="1"/>
</dbReference>
<evidence type="ECO:0000256" key="9">
    <source>
        <dbReference type="ARBA" id="ARBA00048098"/>
    </source>
</evidence>
<comment type="catalytic activity">
    <reaction evidence="9">
        <text>GTP + H2O = GDP + phosphate + H(+)</text>
        <dbReference type="Rhea" id="RHEA:19669"/>
        <dbReference type="ChEBI" id="CHEBI:15377"/>
        <dbReference type="ChEBI" id="CHEBI:15378"/>
        <dbReference type="ChEBI" id="CHEBI:37565"/>
        <dbReference type="ChEBI" id="CHEBI:43474"/>
        <dbReference type="ChEBI" id="CHEBI:58189"/>
        <dbReference type="EC" id="3.6.5.2"/>
    </reaction>
</comment>
<dbReference type="PROSITE" id="PS51421">
    <property type="entry name" value="RAS"/>
    <property type="match status" value="1"/>
</dbReference>
<dbReference type="SMART" id="SM00174">
    <property type="entry name" value="RHO"/>
    <property type="match status" value="1"/>
</dbReference>
<evidence type="ECO:0000313" key="10">
    <source>
        <dbReference type="EMBL" id="KAG5193641.1"/>
    </source>
</evidence>
<dbReference type="GO" id="GO:0007165">
    <property type="term" value="P:signal transduction"/>
    <property type="evidence" value="ECO:0007669"/>
    <property type="project" value="InterPro"/>
</dbReference>
<keyword evidence="8" id="KW-0472">Membrane</keyword>
<keyword evidence="5" id="KW-0547">Nucleotide-binding</keyword>
<keyword evidence="7" id="KW-0342">GTP-binding</keyword>
<dbReference type="CDD" id="cd04139">
    <property type="entry name" value="RalA_RalB"/>
    <property type="match status" value="1"/>
</dbReference>
<evidence type="ECO:0000256" key="1">
    <source>
        <dbReference type="ARBA" id="ARBA00004236"/>
    </source>
</evidence>
<comment type="subcellular location">
    <subcellularLocation>
        <location evidence="1">Cell membrane</location>
    </subcellularLocation>
</comment>
<evidence type="ECO:0000256" key="5">
    <source>
        <dbReference type="ARBA" id="ARBA00022741"/>
    </source>
</evidence>
<dbReference type="GO" id="GO:0005525">
    <property type="term" value="F:GTP binding"/>
    <property type="evidence" value="ECO:0007669"/>
    <property type="project" value="UniProtKB-KW"/>
</dbReference>
<dbReference type="Proteomes" id="UP000664991">
    <property type="component" value="Unassembled WGS sequence"/>
</dbReference>
<proteinExistence type="inferred from homology"/>
<dbReference type="EC" id="3.6.5.2" evidence="3"/>
<dbReference type="Pfam" id="PF00071">
    <property type="entry name" value="Ras"/>
    <property type="match status" value="1"/>
</dbReference>
<organism evidence="10 11">
    <name type="scientific">Ovis aries</name>
    <name type="common">Sheep</name>
    <dbReference type="NCBI Taxonomy" id="9940"/>
    <lineage>
        <taxon>Eukaryota</taxon>
        <taxon>Metazoa</taxon>
        <taxon>Chordata</taxon>
        <taxon>Craniata</taxon>
        <taxon>Vertebrata</taxon>
        <taxon>Euteleostomi</taxon>
        <taxon>Mammalia</taxon>
        <taxon>Eutheria</taxon>
        <taxon>Laurasiatheria</taxon>
        <taxon>Artiodactyla</taxon>
        <taxon>Ruminantia</taxon>
        <taxon>Pecora</taxon>
        <taxon>Bovidae</taxon>
        <taxon>Caprinae</taxon>
        <taxon>Ovis</taxon>
    </lineage>
</organism>